<keyword evidence="7" id="KW-1185">Reference proteome</keyword>
<dbReference type="Pfam" id="PF00296">
    <property type="entry name" value="Bac_luciferase"/>
    <property type="match status" value="1"/>
</dbReference>
<dbReference type="GO" id="GO:0008726">
    <property type="term" value="F:alkanesulfonate monooxygenase activity"/>
    <property type="evidence" value="ECO:0007669"/>
    <property type="project" value="TreeGrafter"/>
</dbReference>
<dbReference type="PANTHER" id="PTHR42847">
    <property type="entry name" value="ALKANESULFONATE MONOOXYGENASE"/>
    <property type="match status" value="1"/>
</dbReference>
<proteinExistence type="predicted"/>
<comment type="caution">
    <text evidence="6">The sequence shown here is derived from an EMBL/GenBank/DDBJ whole genome shotgun (WGS) entry which is preliminary data.</text>
</comment>
<gene>
    <name evidence="6" type="ORF">HA49_02125</name>
</gene>
<dbReference type="STRING" id="642227.HA49_02125"/>
<dbReference type="Proteomes" id="UP000029577">
    <property type="component" value="Unassembled WGS sequence"/>
</dbReference>
<dbReference type="EMBL" id="JPKR02000005">
    <property type="protein sequence ID" value="KGD79405.1"/>
    <property type="molecule type" value="Genomic_DNA"/>
</dbReference>
<dbReference type="InterPro" id="IPR036661">
    <property type="entry name" value="Luciferase-like_sf"/>
</dbReference>
<reference evidence="6" key="1">
    <citation type="submission" date="2014-12" db="EMBL/GenBank/DDBJ databases">
        <title>The draft genome of the Tatumella morbirosei type strain, LMG23360T isolated from pineapple rot.</title>
        <authorList>
            <person name="Smits T.H."/>
            <person name="Palmer M."/>
            <person name="Venter S.N."/>
            <person name="Duffy B."/>
            <person name="Steenkamp E.T."/>
            <person name="Chan W.Y."/>
            <person name="Coutinho T.A."/>
            <person name="Coetzee M.P."/>
            <person name="De Maayer P."/>
        </authorList>
    </citation>
    <scope>NUCLEOTIDE SEQUENCE [LARGE SCALE GENOMIC DNA]</scope>
    <source>
        <strain evidence="6">LMG 23360</strain>
    </source>
</reference>
<sequence length="349" mass="38896">MALKFSTWATSTSGGFLRSGVEQVTDWSYEYNLALTQAAEAAGFFGVLFPTRYSAPHTQQNQADGQLDPLTLAAAVAVQTHSIRLITAVLPGFVPPATMAKIGATLDHISRGRWHINLVSGWFKQEQENLSVPWVDHEQRYKRSEEYLQVLQGLWQQENFSLAGQHYSIKNSTMRPSPSQKPYPAIFQGGNSGDAQEMAGKYSDWYFINGAPVERLQQQIDAVNKVAHPLGRIVKFSVNAFVIARETEEQARAEYEEIIAAADESAIAQFREKASEAKGMWQSDASIDSFVANNEGLRTGLIGSYQQVASRLRDIERAGIDMVLLSFRFPLEEIKDFQKNIISILDSTP</sequence>
<dbReference type="OrthoDB" id="9814695at2"/>
<organism evidence="6 7">
    <name type="scientific">Tatumella morbirosei</name>
    <dbReference type="NCBI Taxonomy" id="642227"/>
    <lineage>
        <taxon>Bacteria</taxon>
        <taxon>Pseudomonadati</taxon>
        <taxon>Pseudomonadota</taxon>
        <taxon>Gammaproteobacteria</taxon>
        <taxon>Enterobacterales</taxon>
        <taxon>Erwiniaceae</taxon>
        <taxon>Tatumella</taxon>
    </lineage>
</organism>
<evidence type="ECO:0000259" key="5">
    <source>
        <dbReference type="Pfam" id="PF00296"/>
    </source>
</evidence>
<keyword evidence="2" id="KW-0288">FMN</keyword>
<dbReference type="RefSeq" id="WP_038016269.1">
    <property type="nucleotide sequence ID" value="NZ_JPKR02000005.1"/>
</dbReference>
<dbReference type="InterPro" id="IPR050172">
    <property type="entry name" value="SsuD_RutA_monooxygenase"/>
</dbReference>
<dbReference type="SUPFAM" id="SSF51679">
    <property type="entry name" value="Bacterial luciferase-like"/>
    <property type="match status" value="1"/>
</dbReference>
<dbReference type="InterPro" id="IPR011251">
    <property type="entry name" value="Luciferase-like_dom"/>
</dbReference>
<dbReference type="AlphaFoldDB" id="A0A095VXB6"/>
<evidence type="ECO:0000256" key="3">
    <source>
        <dbReference type="ARBA" id="ARBA00023002"/>
    </source>
</evidence>
<evidence type="ECO:0000256" key="1">
    <source>
        <dbReference type="ARBA" id="ARBA00022630"/>
    </source>
</evidence>
<feature type="domain" description="Luciferase-like" evidence="5">
    <location>
        <begin position="13"/>
        <end position="321"/>
    </location>
</feature>
<keyword evidence="3" id="KW-0560">Oxidoreductase</keyword>
<dbReference type="GO" id="GO:0046306">
    <property type="term" value="P:alkanesulfonate catabolic process"/>
    <property type="evidence" value="ECO:0007669"/>
    <property type="project" value="TreeGrafter"/>
</dbReference>
<keyword evidence="4 6" id="KW-0503">Monooxygenase</keyword>
<evidence type="ECO:0000313" key="7">
    <source>
        <dbReference type="Proteomes" id="UP000029577"/>
    </source>
</evidence>
<dbReference type="Gene3D" id="3.20.20.30">
    <property type="entry name" value="Luciferase-like domain"/>
    <property type="match status" value="1"/>
</dbReference>
<name>A0A095VXB6_9GAMM</name>
<keyword evidence="1" id="KW-0285">Flavoprotein</keyword>
<accession>A0A095VXB6</accession>
<dbReference type="eggNOG" id="COG2141">
    <property type="taxonomic scope" value="Bacteria"/>
</dbReference>
<evidence type="ECO:0000256" key="4">
    <source>
        <dbReference type="ARBA" id="ARBA00023033"/>
    </source>
</evidence>
<protein>
    <submittedName>
        <fullName evidence="6">Alkanesulfonate monooxygenase</fullName>
    </submittedName>
</protein>
<dbReference type="CDD" id="cd01094">
    <property type="entry name" value="Alkanesulfonate_monoxygenase"/>
    <property type="match status" value="1"/>
</dbReference>
<dbReference type="PANTHER" id="PTHR42847:SF4">
    <property type="entry name" value="ALKANESULFONATE MONOOXYGENASE-RELATED"/>
    <property type="match status" value="1"/>
</dbReference>
<evidence type="ECO:0000313" key="6">
    <source>
        <dbReference type="EMBL" id="KGD79405.1"/>
    </source>
</evidence>
<evidence type="ECO:0000256" key="2">
    <source>
        <dbReference type="ARBA" id="ARBA00022643"/>
    </source>
</evidence>